<dbReference type="GO" id="GO:0016887">
    <property type="term" value="F:ATP hydrolysis activity"/>
    <property type="evidence" value="ECO:0007669"/>
    <property type="project" value="InterPro"/>
</dbReference>
<dbReference type="Gene3D" id="1.10.10.10">
    <property type="entry name" value="Winged helix-like DNA-binding domain superfamily/Winged helix DNA-binding domain"/>
    <property type="match status" value="1"/>
</dbReference>
<evidence type="ECO:0000256" key="3">
    <source>
        <dbReference type="ARBA" id="ARBA00022741"/>
    </source>
</evidence>
<dbReference type="Pfam" id="PF09079">
    <property type="entry name" value="WHD_Cdc6"/>
    <property type="match status" value="1"/>
</dbReference>
<accession>A0A497F320</accession>
<evidence type="ECO:0000259" key="6">
    <source>
        <dbReference type="SMART" id="SM00382"/>
    </source>
</evidence>
<dbReference type="EMBL" id="QMRA01000044">
    <property type="protein sequence ID" value="RLE53915.1"/>
    <property type="molecule type" value="Genomic_DNA"/>
</dbReference>
<dbReference type="SUPFAM" id="SSF46785">
    <property type="entry name" value="Winged helix' DNA-binding domain"/>
    <property type="match status" value="1"/>
</dbReference>
<dbReference type="CDD" id="cd18139">
    <property type="entry name" value="HLD_clamp_RarA"/>
    <property type="match status" value="1"/>
</dbReference>
<dbReference type="InterPro" id="IPR003593">
    <property type="entry name" value="AAA+_ATPase"/>
</dbReference>
<evidence type="ECO:0000256" key="1">
    <source>
        <dbReference type="ARBA" id="ARBA00006184"/>
    </source>
</evidence>
<name>A0A497F320_9CREN</name>
<keyword evidence="4 5" id="KW-0067">ATP-binding</keyword>
<dbReference type="Proteomes" id="UP000269499">
    <property type="component" value="Unassembled WGS sequence"/>
</dbReference>
<dbReference type="AlphaFoldDB" id="A0A497F320"/>
<dbReference type="PANTHER" id="PTHR10763:SF31">
    <property type="entry name" value="ORC1-TYPE DNA REPLICATION PROTEIN 2"/>
    <property type="match status" value="1"/>
</dbReference>
<proteinExistence type="inferred from homology"/>
<dbReference type="InterPro" id="IPR036388">
    <property type="entry name" value="WH-like_DNA-bd_sf"/>
</dbReference>
<evidence type="ECO:0000313" key="7">
    <source>
        <dbReference type="EMBL" id="RLE53915.1"/>
    </source>
</evidence>
<evidence type="ECO:0000256" key="4">
    <source>
        <dbReference type="ARBA" id="ARBA00022840"/>
    </source>
</evidence>
<dbReference type="Pfam" id="PF13401">
    <property type="entry name" value="AAA_22"/>
    <property type="match status" value="1"/>
</dbReference>
<dbReference type="Gene3D" id="1.10.8.60">
    <property type="match status" value="1"/>
</dbReference>
<dbReference type="NCBIfam" id="TIGR02928">
    <property type="entry name" value="orc1/cdc6 family replication initiation protein"/>
    <property type="match status" value="1"/>
</dbReference>
<comment type="function">
    <text evidence="5">Involved in regulation of DNA replication.</text>
</comment>
<dbReference type="Pfam" id="PF22703">
    <property type="entry name" value="Cdc6_lid"/>
    <property type="match status" value="1"/>
</dbReference>
<feature type="domain" description="AAA+ ATPase" evidence="6">
    <location>
        <begin position="43"/>
        <end position="205"/>
    </location>
</feature>
<dbReference type="InterPro" id="IPR055237">
    <property type="entry name" value="Cdc6_lid"/>
</dbReference>
<organism evidence="7 8">
    <name type="scientific">Thermoproteota archaeon</name>
    <dbReference type="NCBI Taxonomy" id="2056631"/>
    <lineage>
        <taxon>Archaea</taxon>
        <taxon>Thermoproteota</taxon>
    </lineage>
</organism>
<reference evidence="7 8" key="1">
    <citation type="submission" date="2018-06" db="EMBL/GenBank/DDBJ databases">
        <title>Extensive metabolic versatility and redundancy in microbially diverse, dynamic hydrothermal sediments.</title>
        <authorList>
            <person name="Dombrowski N."/>
            <person name="Teske A."/>
            <person name="Baker B.J."/>
        </authorList>
    </citation>
    <scope>NUCLEOTIDE SEQUENCE [LARGE SCALE GENOMIC DNA]</scope>
    <source>
        <strain evidence="7">B20_G2</strain>
    </source>
</reference>
<evidence type="ECO:0000256" key="5">
    <source>
        <dbReference type="HAMAP-Rule" id="MF_01407"/>
    </source>
</evidence>
<dbReference type="SUPFAM" id="SSF52540">
    <property type="entry name" value="P-loop containing nucleoside triphosphate hydrolases"/>
    <property type="match status" value="1"/>
</dbReference>
<dbReference type="SMART" id="SM00382">
    <property type="entry name" value="AAA"/>
    <property type="match status" value="1"/>
</dbReference>
<sequence length="388" mass="43584">MSRIFVNRDSLSPAYVPEFLPHREEQLNFLLSLFGESVRRRSHLRCAQLVGGVGTGKTATAKRFAELLKSEAERWGNELRVAYVNLRKQGPSRFLIFNALAEQVAPEISVRGYGPEEILNAIVRYLTSSGRLGLIIVDEVDYHCRQHSRERIVYDLTRLDETAPGGYSNFVGAIFIARNPKWIELLDEAELSSLGRIQIRFPKYSAVQLRDILVERCRIAFRPGAISDDVIDFIADVASRPPINGDARYALDLLLYAGTVAEQRGSDRVTAEHVRLVHMNLCPTISSEDIDELPRDLLYVLLAVARALKTSQTPYVHFNEIKSTYEVLCESSGVKPVGDLFEALDDLAARELITIRGFTRIGIAGVSTEALLHYIDDVIRRIEEAIRG</sequence>
<keyword evidence="2 5" id="KW-0235">DNA replication</keyword>
<feature type="binding site" evidence="5">
    <location>
        <position position="216"/>
    </location>
    <ligand>
        <name>ATP</name>
        <dbReference type="ChEBI" id="CHEBI:30616"/>
    </ligand>
</feature>
<protein>
    <recommendedName>
        <fullName evidence="5">ORC1-type DNA replication protein</fullName>
    </recommendedName>
</protein>
<dbReference type="HAMAP" id="MF_01407">
    <property type="entry name" value="ORC1_type_DNA_replic_protein"/>
    <property type="match status" value="1"/>
</dbReference>
<evidence type="ECO:0000256" key="2">
    <source>
        <dbReference type="ARBA" id="ARBA00022705"/>
    </source>
</evidence>
<dbReference type="InterPro" id="IPR027417">
    <property type="entry name" value="P-loop_NTPase"/>
</dbReference>
<gene>
    <name evidence="7" type="ORF">DRJ26_02650</name>
</gene>
<comment type="caution">
    <text evidence="7">The sequence shown here is derived from an EMBL/GenBank/DDBJ whole genome shotgun (WGS) entry which is preliminary data.</text>
</comment>
<dbReference type="PANTHER" id="PTHR10763">
    <property type="entry name" value="CELL DIVISION CONTROL PROTEIN 6-RELATED"/>
    <property type="match status" value="1"/>
</dbReference>
<dbReference type="InterPro" id="IPR014277">
    <property type="entry name" value="Orc1/Cdc6_arc"/>
</dbReference>
<dbReference type="GO" id="GO:0005524">
    <property type="term" value="F:ATP binding"/>
    <property type="evidence" value="ECO:0007669"/>
    <property type="project" value="UniProtKB-UniRule"/>
</dbReference>
<feature type="binding site" evidence="5">
    <location>
        <begin position="55"/>
        <end position="59"/>
    </location>
    <ligand>
        <name>ATP</name>
        <dbReference type="ChEBI" id="CHEBI:30616"/>
    </ligand>
</feature>
<dbReference type="InterPro" id="IPR036390">
    <property type="entry name" value="WH_DNA-bd_sf"/>
</dbReference>
<dbReference type="Gene3D" id="3.40.50.300">
    <property type="entry name" value="P-loop containing nucleotide triphosphate hydrolases"/>
    <property type="match status" value="1"/>
</dbReference>
<comment type="similarity">
    <text evidence="1 5">Belongs to the CDC6/cdc18 family.</text>
</comment>
<feature type="binding site" evidence="5">
    <location>
        <position position="204"/>
    </location>
    <ligand>
        <name>ATP</name>
        <dbReference type="ChEBI" id="CHEBI:30616"/>
    </ligand>
</feature>
<dbReference type="GO" id="GO:0006260">
    <property type="term" value="P:DNA replication"/>
    <property type="evidence" value="ECO:0007669"/>
    <property type="project" value="UniProtKB-UniRule"/>
</dbReference>
<evidence type="ECO:0000313" key="8">
    <source>
        <dbReference type="Proteomes" id="UP000269499"/>
    </source>
</evidence>
<dbReference type="InterPro" id="IPR015163">
    <property type="entry name" value="Cdc6_C"/>
</dbReference>
<dbReference type="InterPro" id="IPR049945">
    <property type="entry name" value="AAA_22"/>
</dbReference>
<dbReference type="InterPro" id="IPR050311">
    <property type="entry name" value="ORC1/CDC6"/>
</dbReference>
<keyword evidence="3 5" id="KW-0547">Nucleotide-binding</keyword>